<reference evidence="1" key="1">
    <citation type="submission" date="2020-05" db="EMBL/GenBank/DDBJ databases">
        <title>Large-scale comparative analyses of tick genomes elucidate their genetic diversity and vector capacities.</title>
        <authorList>
            <person name="Jia N."/>
            <person name="Wang J."/>
            <person name="Shi W."/>
            <person name="Du L."/>
            <person name="Sun Y."/>
            <person name="Zhan W."/>
            <person name="Jiang J."/>
            <person name="Wang Q."/>
            <person name="Zhang B."/>
            <person name="Ji P."/>
            <person name="Sakyi L.B."/>
            <person name="Cui X."/>
            <person name="Yuan T."/>
            <person name="Jiang B."/>
            <person name="Yang W."/>
            <person name="Lam T.T.-Y."/>
            <person name="Chang Q."/>
            <person name="Ding S."/>
            <person name="Wang X."/>
            <person name="Zhu J."/>
            <person name="Ruan X."/>
            <person name="Zhao L."/>
            <person name="Wei J."/>
            <person name="Que T."/>
            <person name="Du C."/>
            <person name="Cheng J."/>
            <person name="Dai P."/>
            <person name="Han X."/>
            <person name="Huang E."/>
            <person name="Gao Y."/>
            <person name="Liu J."/>
            <person name="Shao H."/>
            <person name="Ye R."/>
            <person name="Li L."/>
            <person name="Wei W."/>
            <person name="Wang X."/>
            <person name="Wang C."/>
            <person name="Yang T."/>
            <person name="Huo Q."/>
            <person name="Li W."/>
            <person name="Guo W."/>
            <person name="Chen H."/>
            <person name="Zhou L."/>
            <person name="Ni X."/>
            <person name="Tian J."/>
            <person name="Zhou Y."/>
            <person name="Sheng Y."/>
            <person name="Liu T."/>
            <person name="Pan Y."/>
            <person name="Xia L."/>
            <person name="Li J."/>
            <person name="Zhao F."/>
            <person name="Cao W."/>
        </authorList>
    </citation>
    <scope>NUCLEOTIDE SEQUENCE</scope>
    <source>
        <strain evidence="1">Dsil-2018</strain>
    </source>
</reference>
<comment type="caution">
    <text evidence="1">The sequence shown here is derived from an EMBL/GenBank/DDBJ whole genome shotgun (WGS) entry which is preliminary data.</text>
</comment>
<dbReference type="EMBL" id="CM023471">
    <property type="protein sequence ID" value="KAH7966615.1"/>
    <property type="molecule type" value="Genomic_DNA"/>
</dbReference>
<proteinExistence type="predicted"/>
<dbReference type="Proteomes" id="UP000821865">
    <property type="component" value="Chromosome 2"/>
</dbReference>
<sequence>MATRIPDLDDYQRTVTLMVDEIHIKTFFDYKGSGITGVAHNLAEAANTALVVMLQSLTCKFKEVAHIVPVRGADTNFLHGLLKDVICELKKIDYKVISVVPNNNKVHGKAVEKFHNSVTCLGGIHPTFLSHINVRLRGNCSSL</sequence>
<accession>A0ACB8DF63</accession>
<evidence type="ECO:0000313" key="2">
    <source>
        <dbReference type="Proteomes" id="UP000821865"/>
    </source>
</evidence>
<keyword evidence="2" id="KW-1185">Reference proteome</keyword>
<name>A0ACB8DF63_DERSI</name>
<gene>
    <name evidence="1" type="ORF">HPB49_018029</name>
</gene>
<protein>
    <submittedName>
        <fullName evidence="1">Uncharacterized protein</fullName>
    </submittedName>
</protein>
<organism evidence="1 2">
    <name type="scientific">Dermacentor silvarum</name>
    <name type="common">Tick</name>
    <dbReference type="NCBI Taxonomy" id="543639"/>
    <lineage>
        <taxon>Eukaryota</taxon>
        <taxon>Metazoa</taxon>
        <taxon>Ecdysozoa</taxon>
        <taxon>Arthropoda</taxon>
        <taxon>Chelicerata</taxon>
        <taxon>Arachnida</taxon>
        <taxon>Acari</taxon>
        <taxon>Parasitiformes</taxon>
        <taxon>Ixodida</taxon>
        <taxon>Ixodoidea</taxon>
        <taxon>Ixodidae</taxon>
        <taxon>Rhipicephalinae</taxon>
        <taxon>Dermacentor</taxon>
    </lineage>
</organism>
<evidence type="ECO:0000313" key="1">
    <source>
        <dbReference type="EMBL" id="KAH7966615.1"/>
    </source>
</evidence>